<gene>
    <name evidence="2" type="ORF">EI555_006110</name>
</gene>
<evidence type="ECO:0000313" key="3">
    <source>
        <dbReference type="Proteomes" id="UP000308365"/>
    </source>
</evidence>
<sequence length="159" mass="16542">MDRMTSSMKQVPNPLPKVLSRRGVGAGMEAAERESFERTQVRTGGPRVAHGWGIPRDASQSGALPQAYQGTLISLPSFRSGPFPSCLCPQTRLVSPPLPASSGKPSVLDSPGIILTLHVASVPARVGTPALPASVPICNQTPGVSPTQPITSNLQSVGK</sequence>
<evidence type="ECO:0000313" key="2">
    <source>
        <dbReference type="EMBL" id="TKC34727.1"/>
    </source>
</evidence>
<feature type="region of interest" description="Disordered" evidence="1">
    <location>
        <begin position="1"/>
        <end position="61"/>
    </location>
</feature>
<reference evidence="3" key="1">
    <citation type="journal article" date="2019" name="IScience">
        <title>Narwhal Genome Reveals Long-Term Low Genetic Diversity despite Current Large Abundance Size.</title>
        <authorList>
            <person name="Westbury M.V."/>
            <person name="Petersen B."/>
            <person name="Garde E."/>
            <person name="Heide-Jorgensen M.P."/>
            <person name="Lorenzen E.D."/>
        </authorList>
    </citation>
    <scope>NUCLEOTIDE SEQUENCE [LARGE SCALE GENOMIC DNA]</scope>
</reference>
<accession>A0A4U1EG61</accession>
<feature type="compositionally biased region" description="Basic and acidic residues" evidence="1">
    <location>
        <begin position="30"/>
        <end position="40"/>
    </location>
</feature>
<dbReference type="EMBL" id="RWIC01001740">
    <property type="protein sequence ID" value="TKC34727.1"/>
    <property type="molecule type" value="Genomic_DNA"/>
</dbReference>
<proteinExistence type="predicted"/>
<name>A0A4U1EG61_MONMO</name>
<dbReference type="Proteomes" id="UP000308365">
    <property type="component" value="Unassembled WGS sequence"/>
</dbReference>
<comment type="caution">
    <text evidence="2">The sequence shown here is derived from an EMBL/GenBank/DDBJ whole genome shotgun (WGS) entry which is preliminary data.</text>
</comment>
<evidence type="ECO:0000256" key="1">
    <source>
        <dbReference type="SAM" id="MobiDB-lite"/>
    </source>
</evidence>
<dbReference type="AlphaFoldDB" id="A0A4U1EG61"/>
<organism evidence="2 3">
    <name type="scientific">Monodon monoceros</name>
    <name type="common">Narwhal</name>
    <name type="synonym">Ceratodon monodon</name>
    <dbReference type="NCBI Taxonomy" id="40151"/>
    <lineage>
        <taxon>Eukaryota</taxon>
        <taxon>Metazoa</taxon>
        <taxon>Chordata</taxon>
        <taxon>Craniata</taxon>
        <taxon>Vertebrata</taxon>
        <taxon>Euteleostomi</taxon>
        <taxon>Mammalia</taxon>
        <taxon>Eutheria</taxon>
        <taxon>Laurasiatheria</taxon>
        <taxon>Artiodactyla</taxon>
        <taxon>Whippomorpha</taxon>
        <taxon>Cetacea</taxon>
        <taxon>Odontoceti</taxon>
        <taxon>Monodontidae</taxon>
        <taxon>Monodon</taxon>
    </lineage>
</organism>
<protein>
    <submittedName>
        <fullName evidence="2">Uncharacterized protein</fullName>
    </submittedName>
</protein>
<feature type="compositionally biased region" description="Polar residues" evidence="1">
    <location>
        <begin position="1"/>
        <end position="10"/>
    </location>
</feature>